<evidence type="ECO:0000313" key="1">
    <source>
        <dbReference type="EMBL" id="GFE54046.1"/>
    </source>
</evidence>
<sequence length="177" mass="20028">MCKQCVYIEQRLSAIDCYEDYERRLPYLEALLECAHDAHCCFVAVDELDAHTEGPGLSRLCSSCHLNNAREMKGARVSIKGEKIFGNIKKAFDITLNKQGICENEELLGEMSPVLSFTAAARECERRKCDYFTMSTLEGIDHIPGTVNKAWFCSGTPKNVQADGFITATRKYRHYEL</sequence>
<dbReference type="OrthoDB" id="361871at2759"/>
<keyword evidence="2" id="KW-1185">Reference proteome</keyword>
<protein>
    <submittedName>
        <fullName evidence="1">Uncharacterized protein</fullName>
    </submittedName>
</protein>
<proteinExistence type="predicted"/>
<reference evidence="1" key="1">
    <citation type="submission" date="2019-12" db="EMBL/GenBank/DDBJ databases">
        <title>Genome sequence of Babesia ovis.</title>
        <authorList>
            <person name="Yamagishi J."/>
            <person name="Sevinc F."/>
            <person name="Xuan X."/>
        </authorList>
    </citation>
    <scope>NUCLEOTIDE SEQUENCE</scope>
    <source>
        <strain evidence="1">Selcuk</strain>
    </source>
</reference>
<gene>
    <name evidence="1" type="ORF">BaOVIS_014500</name>
</gene>
<dbReference type="EMBL" id="BLIY01000008">
    <property type="protein sequence ID" value="GFE54046.1"/>
    <property type="molecule type" value="Genomic_DNA"/>
</dbReference>
<comment type="caution">
    <text evidence="1">The sequence shown here is derived from an EMBL/GenBank/DDBJ whole genome shotgun (WGS) entry which is preliminary data.</text>
</comment>
<evidence type="ECO:0000313" key="2">
    <source>
        <dbReference type="Proteomes" id="UP001057455"/>
    </source>
</evidence>
<organism evidence="1 2">
    <name type="scientific">Babesia ovis</name>
    <dbReference type="NCBI Taxonomy" id="5869"/>
    <lineage>
        <taxon>Eukaryota</taxon>
        <taxon>Sar</taxon>
        <taxon>Alveolata</taxon>
        <taxon>Apicomplexa</taxon>
        <taxon>Aconoidasida</taxon>
        <taxon>Piroplasmida</taxon>
        <taxon>Babesiidae</taxon>
        <taxon>Babesia</taxon>
    </lineage>
</organism>
<accession>A0A9W5TAE6</accession>
<dbReference type="AlphaFoldDB" id="A0A9W5TAE6"/>
<name>A0A9W5TAE6_BABOV</name>
<dbReference type="Proteomes" id="UP001057455">
    <property type="component" value="Unassembled WGS sequence"/>
</dbReference>